<dbReference type="EMBL" id="RCVZ01000008">
    <property type="protein sequence ID" value="RLQ94769.1"/>
    <property type="molecule type" value="Genomic_DNA"/>
</dbReference>
<accession>A0A3L7JXC0</accession>
<reference evidence="1 2" key="1">
    <citation type="submission" date="2018-10" db="EMBL/GenBank/DDBJ databases">
        <title>Falsibacillus sp. genome draft.</title>
        <authorList>
            <person name="Shi S."/>
        </authorList>
    </citation>
    <scope>NUCLEOTIDE SEQUENCE [LARGE SCALE GENOMIC DNA]</scope>
    <source>
        <strain evidence="1 2">GY 10110</strain>
    </source>
</reference>
<protein>
    <submittedName>
        <fullName evidence="1">Uncharacterized protein</fullName>
    </submittedName>
</protein>
<gene>
    <name evidence="1" type="ORF">D9X91_12300</name>
</gene>
<proteinExistence type="predicted"/>
<organism evidence="1 2">
    <name type="scientific">Falsibacillus albus</name>
    <dbReference type="NCBI Taxonomy" id="2478915"/>
    <lineage>
        <taxon>Bacteria</taxon>
        <taxon>Bacillati</taxon>
        <taxon>Bacillota</taxon>
        <taxon>Bacilli</taxon>
        <taxon>Bacillales</taxon>
        <taxon>Bacillaceae</taxon>
        <taxon>Falsibacillus</taxon>
    </lineage>
</organism>
<name>A0A3L7JXC0_9BACI</name>
<sequence>MDNRQYQQIARIEHLIEELIRIIGNSNQQIHQLTCKTQLLEQELLHLKQNPMNHKQSFMMKPRQARKI</sequence>
<dbReference type="AlphaFoldDB" id="A0A3L7JXC0"/>
<dbReference type="RefSeq" id="WP_121680932.1">
    <property type="nucleotide sequence ID" value="NZ_RCVZ01000008.1"/>
</dbReference>
<dbReference type="Proteomes" id="UP000276770">
    <property type="component" value="Unassembled WGS sequence"/>
</dbReference>
<keyword evidence="2" id="KW-1185">Reference proteome</keyword>
<evidence type="ECO:0000313" key="1">
    <source>
        <dbReference type="EMBL" id="RLQ94769.1"/>
    </source>
</evidence>
<evidence type="ECO:0000313" key="2">
    <source>
        <dbReference type="Proteomes" id="UP000276770"/>
    </source>
</evidence>
<comment type="caution">
    <text evidence="1">The sequence shown here is derived from an EMBL/GenBank/DDBJ whole genome shotgun (WGS) entry which is preliminary data.</text>
</comment>